<dbReference type="GO" id="GO:0019168">
    <property type="term" value="F:2-polyprenylphenol 6-hydroxylase activity"/>
    <property type="evidence" value="ECO:0007669"/>
    <property type="project" value="TreeGrafter"/>
</dbReference>
<evidence type="ECO:0000313" key="10">
    <source>
        <dbReference type="EMBL" id="SFC32382.1"/>
    </source>
</evidence>
<comment type="cofactor">
    <cofactor evidence="1">
        <name>FAD</name>
        <dbReference type="ChEBI" id="CHEBI:57692"/>
    </cofactor>
</comment>
<evidence type="ECO:0000313" key="11">
    <source>
        <dbReference type="Proteomes" id="UP000199058"/>
    </source>
</evidence>
<dbReference type="Proteomes" id="UP000199058">
    <property type="component" value="Unassembled WGS sequence"/>
</dbReference>
<dbReference type="GO" id="GO:0006744">
    <property type="term" value="P:ubiquinone biosynthetic process"/>
    <property type="evidence" value="ECO:0007669"/>
    <property type="project" value="UniProtKB-UniPathway"/>
</dbReference>
<dbReference type="STRING" id="1122252.SAMN05660443_2263"/>
<sequence>MQAFDVVIVGGGMTGLALAAGLAKTPLKLAIVEAASEAPNWKPEKLEIRVSALSEASKRLLEKLGAWSAMQSLRVNPYQGMVVWDSEGTAEVSFNALDAGVSDLGYLVENAVTQLGLLQAVEGQENLTWFRGCRPVALSEPLQAAGQRTLTLDTGETLAADLIVGADGAHSKLREWGGFTTREWDYQHSALVTSVRTEKSHKNVAWQRFHASGPLAFLPLNREGDDHWCSLVWSTHPQEAEELMALDEAGFNQRLTKAFEGRLGQVLISEERVTYPLRQRHAVDYVQPGLALMGDAAHTIHPLAGQGVNLGFLDVAVLTQVLITAAEQGKPLGSPSVLKSYQHRRKPDNLAMMALMETFKRLFASRSLPVLLARNLGMKLVDNQPWVKRQLVAQALGLRSLAKP</sequence>
<evidence type="ECO:0000256" key="2">
    <source>
        <dbReference type="ARBA" id="ARBA00004749"/>
    </source>
</evidence>
<evidence type="ECO:0000256" key="1">
    <source>
        <dbReference type="ARBA" id="ARBA00001974"/>
    </source>
</evidence>
<protein>
    <submittedName>
        <fullName evidence="10">2-octaprenylphenol hydroxylase</fullName>
    </submittedName>
</protein>
<dbReference type="EMBL" id="FOLH01000004">
    <property type="protein sequence ID" value="SFC32382.1"/>
    <property type="molecule type" value="Genomic_DNA"/>
</dbReference>
<dbReference type="InterPro" id="IPR010971">
    <property type="entry name" value="UbiH/COQ6"/>
</dbReference>
<evidence type="ECO:0000256" key="4">
    <source>
        <dbReference type="ARBA" id="ARBA00022630"/>
    </source>
</evidence>
<dbReference type="UniPathway" id="UPA00232"/>
<dbReference type="PANTHER" id="PTHR43876">
    <property type="entry name" value="UBIQUINONE BIOSYNTHESIS MONOOXYGENASE COQ6, MITOCHONDRIAL"/>
    <property type="match status" value="1"/>
</dbReference>
<accession>A0A1I1I9F3</accession>
<dbReference type="NCBIfam" id="TIGR01988">
    <property type="entry name" value="Ubi-OHases"/>
    <property type="match status" value="1"/>
</dbReference>
<keyword evidence="4" id="KW-0285">Flavoprotein</keyword>
<dbReference type="Pfam" id="PF01494">
    <property type="entry name" value="FAD_binding_3"/>
    <property type="match status" value="1"/>
</dbReference>
<organism evidence="10 11">
    <name type="scientific">Marinospirillum celere</name>
    <dbReference type="NCBI Taxonomy" id="1122252"/>
    <lineage>
        <taxon>Bacteria</taxon>
        <taxon>Pseudomonadati</taxon>
        <taxon>Pseudomonadota</taxon>
        <taxon>Gammaproteobacteria</taxon>
        <taxon>Oceanospirillales</taxon>
        <taxon>Oceanospirillaceae</taxon>
        <taxon>Marinospirillum</taxon>
    </lineage>
</organism>
<proteinExistence type="inferred from homology"/>
<dbReference type="SUPFAM" id="SSF51905">
    <property type="entry name" value="FAD/NAD(P)-binding domain"/>
    <property type="match status" value="1"/>
</dbReference>
<evidence type="ECO:0000256" key="6">
    <source>
        <dbReference type="ARBA" id="ARBA00023002"/>
    </source>
</evidence>
<evidence type="ECO:0000259" key="9">
    <source>
        <dbReference type="Pfam" id="PF01494"/>
    </source>
</evidence>
<dbReference type="InterPro" id="IPR018168">
    <property type="entry name" value="Ubi_Hdrlase_CS"/>
</dbReference>
<dbReference type="FunFam" id="3.50.50.60:FF:000021">
    <property type="entry name" value="Ubiquinone biosynthesis monooxygenase COQ6"/>
    <property type="match status" value="1"/>
</dbReference>
<evidence type="ECO:0000256" key="7">
    <source>
        <dbReference type="ARBA" id="ARBA00023033"/>
    </source>
</evidence>
<dbReference type="InterPro" id="IPR002938">
    <property type="entry name" value="FAD-bd"/>
</dbReference>
<keyword evidence="11" id="KW-1185">Reference proteome</keyword>
<evidence type="ECO:0000256" key="3">
    <source>
        <dbReference type="ARBA" id="ARBA00005349"/>
    </source>
</evidence>
<keyword evidence="5" id="KW-0274">FAD</keyword>
<feature type="domain" description="FAD-binding" evidence="9">
    <location>
        <begin position="5"/>
        <end position="348"/>
    </location>
</feature>
<keyword evidence="6" id="KW-0560">Oxidoreductase</keyword>
<comment type="similarity">
    <text evidence="3">Belongs to the UbiH/COQ6 family.</text>
</comment>
<dbReference type="GO" id="GO:0110142">
    <property type="term" value="C:ubiquinone biosynthesis complex"/>
    <property type="evidence" value="ECO:0007669"/>
    <property type="project" value="UniProtKB-ARBA"/>
</dbReference>
<reference evidence="10 11" key="1">
    <citation type="submission" date="2016-10" db="EMBL/GenBank/DDBJ databases">
        <authorList>
            <person name="de Groot N.N."/>
        </authorList>
    </citation>
    <scope>NUCLEOTIDE SEQUENCE [LARGE SCALE GENOMIC DNA]</scope>
    <source>
        <strain evidence="10 11">DSM 18438</strain>
    </source>
</reference>
<dbReference type="InterPro" id="IPR051205">
    <property type="entry name" value="UbiH/COQ6_monooxygenase"/>
</dbReference>
<comment type="subunit">
    <text evidence="8">Component of the Ubi complex metabolon, which regroups five ubiquinone biosynthesis proteins (UbiE, UbiF, UbiG, UbiH and UbiI) and two accessory factors (UbiK and the lipid-binding protein UbiJ).</text>
</comment>
<dbReference type="PRINTS" id="PR00420">
    <property type="entry name" value="RNGMNOXGNASE"/>
</dbReference>
<dbReference type="PANTHER" id="PTHR43876:SF7">
    <property type="entry name" value="UBIQUINONE BIOSYNTHESIS MONOOXYGENASE COQ6, MITOCHONDRIAL"/>
    <property type="match status" value="1"/>
</dbReference>
<keyword evidence="7" id="KW-0503">Monooxygenase</keyword>
<evidence type="ECO:0000256" key="5">
    <source>
        <dbReference type="ARBA" id="ARBA00022827"/>
    </source>
</evidence>
<name>A0A1I1I9F3_9GAMM</name>
<dbReference type="GO" id="GO:0071949">
    <property type="term" value="F:FAD binding"/>
    <property type="evidence" value="ECO:0007669"/>
    <property type="project" value="InterPro"/>
</dbReference>
<comment type="pathway">
    <text evidence="2">Cofactor biosynthesis; ubiquinone biosynthesis.</text>
</comment>
<dbReference type="PROSITE" id="PS01304">
    <property type="entry name" value="UBIH"/>
    <property type="match status" value="1"/>
</dbReference>
<dbReference type="Gene3D" id="3.50.50.60">
    <property type="entry name" value="FAD/NAD(P)-binding domain"/>
    <property type="match status" value="2"/>
</dbReference>
<dbReference type="InterPro" id="IPR036188">
    <property type="entry name" value="FAD/NAD-bd_sf"/>
</dbReference>
<dbReference type="RefSeq" id="WP_091963558.1">
    <property type="nucleotide sequence ID" value="NZ_FOLH01000004.1"/>
</dbReference>
<dbReference type="AlphaFoldDB" id="A0A1I1I9F3"/>
<dbReference type="OrthoDB" id="9769565at2"/>
<evidence type="ECO:0000256" key="8">
    <source>
        <dbReference type="ARBA" id="ARBA00065734"/>
    </source>
</evidence>
<gene>
    <name evidence="10" type="ORF">SAMN05660443_2263</name>
</gene>